<reference evidence="1 2" key="1">
    <citation type="submission" date="2019-09" db="EMBL/GenBank/DDBJ databases">
        <title>FDA dAtabase for Regulatory Grade micrObial Sequences (FDA-ARGOS): Supporting development and validation of Infectious Disease Dx tests.</title>
        <authorList>
            <person name="Sciortino C."/>
            <person name="Tallon L."/>
            <person name="Sadzewicz L."/>
            <person name="Vavikolanu K."/>
            <person name="Mehta A."/>
            <person name="Aluvathingal J."/>
            <person name="Nadendla S."/>
            <person name="Nandy P."/>
            <person name="Geyer C."/>
            <person name="Yan Y."/>
            <person name="Sichtig H."/>
        </authorList>
    </citation>
    <scope>NUCLEOTIDE SEQUENCE [LARGE SCALE GENOMIC DNA]</scope>
    <source>
        <strain evidence="1 2">FDAARGOS_643</strain>
    </source>
</reference>
<name>A0A5P2QSL3_9RHOB</name>
<sequence length="107" mass="11708">MDRKQQLGNVAFGGAWSEQIEADERLAASMDRLDKAVRDTLYEDLRGFADVAEALEIVCRSHPKGRILAAAWGKALGLPNAGLRSQELMRISTALRAGLGARIKPFE</sequence>
<gene>
    <name evidence="1" type="ORF">FOB51_12735</name>
</gene>
<proteinExistence type="predicted"/>
<evidence type="ECO:0000313" key="1">
    <source>
        <dbReference type="EMBL" id="QEU08790.1"/>
    </source>
</evidence>
<protein>
    <submittedName>
        <fullName evidence="1">Uncharacterized protein</fullName>
    </submittedName>
</protein>
<organism evidence="1 2">
    <name type="scientific">Paracoccus yeei</name>
    <dbReference type="NCBI Taxonomy" id="147645"/>
    <lineage>
        <taxon>Bacteria</taxon>
        <taxon>Pseudomonadati</taxon>
        <taxon>Pseudomonadota</taxon>
        <taxon>Alphaproteobacteria</taxon>
        <taxon>Rhodobacterales</taxon>
        <taxon>Paracoccaceae</taxon>
        <taxon>Paracoccus</taxon>
    </lineage>
</organism>
<dbReference type="AlphaFoldDB" id="A0A5P2QSL3"/>
<dbReference type="RefSeq" id="WP_150350784.1">
    <property type="nucleotide sequence ID" value="NZ_CP044081.1"/>
</dbReference>
<dbReference type="EMBL" id="CP044081">
    <property type="protein sequence ID" value="QEU08790.1"/>
    <property type="molecule type" value="Genomic_DNA"/>
</dbReference>
<evidence type="ECO:0000313" key="2">
    <source>
        <dbReference type="Proteomes" id="UP000324507"/>
    </source>
</evidence>
<dbReference type="Proteomes" id="UP000324507">
    <property type="component" value="Chromosome"/>
</dbReference>
<accession>A0A5P2QSL3</accession>